<reference evidence="13 15" key="2">
    <citation type="journal article" date="2014" name="BMC Genomics">
        <title>An improved genome release (version Mt4.0) for the model legume Medicago truncatula.</title>
        <authorList>
            <person name="Tang H."/>
            <person name="Krishnakumar V."/>
            <person name="Bidwell S."/>
            <person name="Rosen B."/>
            <person name="Chan A."/>
            <person name="Zhou S."/>
            <person name="Gentzbittel L."/>
            <person name="Childs K.L."/>
            <person name="Yandell M."/>
            <person name="Gundlach H."/>
            <person name="Mayer K.F."/>
            <person name="Schwartz D.C."/>
            <person name="Town C.D."/>
        </authorList>
    </citation>
    <scope>GENOME REANNOTATION</scope>
    <source>
        <strain evidence="14 15">cv. Jemalong A17</strain>
    </source>
</reference>
<dbReference type="Proteomes" id="UP000002051">
    <property type="component" value="Chromosome 4"/>
</dbReference>
<evidence type="ECO:0000256" key="7">
    <source>
        <dbReference type="ARBA" id="ARBA00068871"/>
    </source>
</evidence>
<dbReference type="HOGENOM" id="CLU_005738_3_0_1"/>
<keyword evidence="15" id="KW-1185">Reference proteome</keyword>
<dbReference type="PANTHER" id="PTHR13683">
    <property type="entry name" value="ASPARTYL PROTEASES"/>
    <property type="match status" value="1"/>
</dbReference>
<dbReference type="InterPro" id="IPR032799">
    <property type="entry name" value="TAXi_C"/>
</dbReference>
<dbReference type="GO" id="GO:0006508">
    <property type="term" value="P:proteolysis"/>
    <property type="evidence" value="ECO:0007669"/>
    <property type="project" value="UniProtKB-KW"/>
</dbReference>
<evidence type="ECO:0000256" key="9">
    <source>
        <dbReference type="PIRSR" id="PIRSR601461-1"/>
    </source>
</evidence>
<dbReference type="PROSITE" id="PS00141">
    <property type="entry name" value="ASP_PROTEASE"/>
    <property type="match status" value="1"/>
</dbReference>
<feature type="active site" evidence="9">
    <location>
        <position position="286"/>
    </location>
</feature>
<dbReference type="PANTHER" id="PTHR13683:SF227">
    <property type="entry name" value="EUKARYOTIC ASPARTYL PROTEASE FAMILY PROTEIN"/>
    <property type="match status" value="1"/>
</dbReference>
<proteinExistence type="inferred from homology"/>
<dbReference type="InterPro" id="IPR033121">
    <property type="entry name" value="PEPTIDASE_A1"/>
</dbReference>
<dbReference type="PRINTS" id="PR00792">
    <property type="entry name" value="PEPSIN"/>
</dbReference>
<organism evidence="13 15">
    <name type="scientific">Medicago truncatula</name>
    <name type="common">Barrel medic</name>
    <name type="synonym">Medicago tribuloides</name>
    <dbReference type="NCBI Taxonomy" id="3880"/>
    <lineage>
        <taxon>Eukaryota</taxon>
        <taxon>Viridiplantae</taxon>
        <taxon>Streptophyta</taxon>
        <taxon>Embryophyta</taxon>
        <taxon>Tracheophyta</taxon>
        <taxon>Spermatophyta</taxon>
        <taxon>Magnoliopsida</taxon>
        <taxon>eudicotyledons</taxon>
        <taxon>Gunneridae</taxon>
        <taxon>Pentapetalae</taxon>
        <taxon>rosids</taxon>
        <taxon>fabids</taxon>
        <taxon>Fabales</taxon>
        <taxon>Fabaceae</taxon>
        <taxon>Papilionoideae</taxon>
        <taxon>50 kb inversion clade</taxon>
        <taxon>NPAAA clade</taxon>
        <taxon>Hologalegina</taxon>
        <taxon>IRL clade</taxon>
        <taxon>Trifolieae</taxon>
        <taxon>Medicago</taxon>
    </lineage>
</organism>
<feature type="chain" id="PRO_5014572838" description="Aspartic proteinase Asp1" evidence="11">
    <location>
        <begin position="30"/>
        <end position="424"/>
    </location>
</feature>
<dbReference type="InterPro" id="IPR001461">
    <property type="entry name" value="Aspartic_peptidase_A1"/>
</dbReference>
<evidence type="ECO:0000256" key="10">
    <source>
        <dbReference type="RuleBase" id="RU000454"/>
    </source>
</evidence>
<accession>G7JDE7</accession>
<sequence>MNVKNRGVSLITFSLFLLLSSIFPHHFSAANKNNSIPPTSIHSLISSLVYTIKGNVYPDGIYTVSINIGNPPNPYELDIDTGSDLTWVQCDGPDAPCKGCTLPKDKLYKPNGNQLVKCSDPICAAVQPPFSTFGQKCAKPIPPCVYKVEYADNAESTGALARDYMHIGSPSGSNVPLVVFGCGYEQKFSGPTPPPSTPGVLGLGNGKISILSQLHSMGFIHNVLGHCLSAEGGGYLFLGDKFIPSSGIFWTPIIQSSLEKHYSTGPVDLFFNGKPTPAKGLQIIFDSGSSYTYFSPRVYTIVANMVNNDLKGKPLRRETKDPSLPICWKGVKPFKSLNEVNNYFKPLTLSFTKSKNLQFQLPPVAYLIITKFGNVCLGILNGNEAGLGNRNVVGDISLQDKVVVYDNEKQQIGWASANCKQIPH</sequence>
<dbReference type="FunFam" id="2.40.70.10:FF:000027">
    <property type="entry name" value="Aspartic proteinase Asp1 isoform A"/>
    <property type="match status" value="1"/>
</dbReference>
<evidence type="ECO:0000256" key="8">
    <source>
        <dbReference type="ARBA" id="ARBA00077656"/>
    </source>
</evidence>
<evidence type="ECO:0000256" key="6">
    <source>
        <dbReference type="ARBA" id="ARBA00022801"/>
    </source>
</evidence>
<evidence type="ECO:0000256" key="4">
    <source>
        <dbReference type="ARBA" id="ARBA00022737"/>
    </source>
</evidence>
<feature type="active site" evidence="9">
    <location>
        <position position="80"/>
    </location>
</feature>
<dbReference type="FunFam" id="2.40.70.10:FF:000015">
    <property type="entry name" value="Aspartyl protease family protein"/>
    <property type="match status" value="1"/>
</dbReference>
<keyword evidence="6 10" id="KW-0378">Hydrolase</keyword>
<evidence type="ECO:0000313" key="14">
    <source>
        <dbReference type="EnsemblPlants" id="AES87275"/>
    </source>
</evidence>
<evidence type="ECO:0000256" key="5">
    <source>
        <dbReference type="ARBA" id="ARBA00022750"/>
    </source>
</evidence>
<keyword evidence="5 10" id="KW-0064">Aspartyl protease</keyword>
<dbReference type="AlphaFoldDB" id="G7JDE7"/>
<evidence type="ECO:0000256" key="11">
    <source>
        <dbReference type="SAM" id="SignalP"/>
    </source>
</evidence>
<dbReference type="Gene3D" id="2.40.70.10">
    <property type="entry name" value="Acid Proteases"/>
    <property type="match status" value="2"/>
</dbReference>
<dbReference type="InterPro" id="IPR001969">
    <property type="entry name" value="Aspartic_peptidase_AS"/>
</dbReference>
<accession>A0A0C3WTF7</accession>
<dbReference type="InterPro" id="IPR032861">
    <property type="entry name" value="TAXi_N"/>
</dbReference>
<evidence type="ECO:0000313" key="15">
    <source>
        <dbReference type="Proteomes" id="UP000002051"/>
    </source>
</evidence>
<dbReference type="EMBL" id="CM001220">
    <property type="protein sequence ID" value="AES87275.2"/>
    <property type="molecule type" value="Genomic_DNA"/>
</dbReference>
<evidence type="ECO:0000313" key="13">
    <source>
        <dbReference type="EMBL" id="AES87275.2"/>
    </source>
</evidence>
<gene>
    <name evidence="13" type="ordered locus">MTR_4g023630</name>
</gene>
<dbReference type="Pfam" id="PF14541">
    <property type="entry name" value="TAXi_C"/>
    <property type="match status" value="1"/>
</dbReference>
<reference evidence="13 15" key="1">
    <citation type="journal article" date="2011" name="Nature">
        <title>The Medicago genome provides insight into the evolution of rhizobial symbioses.</title>
        <authorList>
            <person name="Young N.D."/>
            <person name="Debelle F."/>
            <person name="Oldroyd G.E."/>
            <person name="Geurts R."/>
            <person name="Cannon S.B."/>
            <person name="Udvardi M.K."/>
            <person name="Benedito V.A."/>
            <person name="Mayer K.F."/>
            <person name="Gouzy J."/>
            <person name="Schoof H."/>
            <person name="Van de Peer Y."/>
            <person name="Proost S."/>
            <person name="Cook D.R."/>
            <person name="Meyers B.C."/>
            <person name="Spannagl M."/>
            <person name="Cheung F."/>
            <person name="De Mita S."/>
            <person name="Krishnakumar V."/>
            <person name="Gundlach H."/>
            <person name="Zhou S."/>
            <person name="Mudge J."/>
            <person name="Bharti A.K."/>
            <person name="Murray J.D."/>
            <person name="Naoumkina M.A."/>
            <person name="Rosen B."/>
            <person name="Silverstein K.A."/>
            <person name="Tang H."/>
            <person name="Rombauts S."/>
            <person name="Zhao P.X."/>
            <person name="Zhou P."/>
            <person name="Barbe V."/>
            <person name="Bardou P."/>
            <person name="Bechner M."/>
            <person name="Bellec A."/>
            <person name="Berger A."/>
            <person name="Berges H."/>
            <person name="Bidwell S."/>
            <person name="Bisseling T."/>
            <person name="Choisne N."/>
            <person name="Couloux A."/>
            <person name="Denny R."/>
            <person name="Deshpande S."/>
            <person name="Dai X."/>
            <person name="Doyle J.J."/>
            <person name="Dudez A.M."/>
            <person name="Farmer A.D."/>
            <person name="Fouteau S."/>
            <person name="Franken C."/>
            <person name="Gibelin C."/>
            <person name="Gish J."/>
            <person name="Goldstein S."/>
            <person name="Gonzalez A.J."/>
            <person name="Green P.J."/>
            <person name="Hallab A."/>
            <person name="Hartog M."/>
            <person name="Hua A."/>
            <person name="Humphray S.J."/>
            <person name="Jeong D.H."/>
            <person name="Jing Y."/>
            <person name="Jocker A."/>
            <person name="Kenton S.M."/>
            <person name="Kim D.J."/>
            <person name="Klee K."/>
            <person name="Lai H."/>
            <person name="Lang C."/>
            <person name="Lin S."/>
            <person name="Macmil S.L."/>
            <person name="Magdelenat G."/>
            <person name="Matthews L."/>
            <person name="McCorrison J."/>
            <person name="Monaghan E.L."/>
            <person name="Mun J.H."/>
            <person name="Najar F.Z."/>
            <person name="Nicholson C."/>
            <person name="Noirot C."/>
            <person name="O'Bleness M."/>
            <person name="Paule C.R."/>
            <person name="Poulain J."/>
            <person name="Prion F."/>
            <person name="Qin B."/>
            <person name="Qu C."/>
            <person name="Retzel E.F."/>
            <person name="Riddle C."/>
            <person name="Sallet E."/>
            <person name="Samain S."/>
            <person name="Samson N."/>
            <person name="Sanders I."/>
            <person name="Saurat O."/>
            <person name="Scarpelli C."/>
            <person name="Schiex T."/>
            <person name="Segurens B."/>
            <person name="Severin A.J."/>
            <person name="Sherrier D.J."/>
            <person name="Shi R."/>
            <person name="Sims S."/>
            <person name="Singer S.R."/>
            <person name="Sinharoy S."/>
            <person name="Sterck L."/>
            <person name="Viollet A."/>
            <person name="Wang B.B."/>
            <person name="Wang K."/>
            <person name="Wang M."/>
            <person name="Wang X."/>
            <person name="Warfsmann J."/>
            <person name="Weissenbach J."/>
            <person name="White D.D."/>
            <person name="White J.D."/>
            <person name="Wiley G.B."/>
            <person name="Wincker P."/>
            <person name="Xing Y."/>
            <person name="Yang L."/>
            <person name="Yao Z."/>
            <person name="Ying F."/>
            <person name="Zhai J."/>
            <person name="Zhou L."/>
            <person name="Zuber A."/>
            <person name="Denarie J."/>
            <person name="Dixon R.A."/>
            <person name="May G.D."/>
            <person name="Schwartz D.C."/>
            <person name="Rogers J."/>
            <person name="Quetier F."/>
            <person name="Town C.D."/>
            <person name="Roe B.A."/>
        </authorList>
    </citation>
    <scope>NUCLEOTIDE SEQUENCE [LARGE SCALE GENOMIC DNA]</scope>
    <source>
        <strain evidence="13">A17</strain>
        <strain evidence="14 15">cv. Jemalong A17</strain>
    </source>
</reference>
<keyword evidence="3 11" id="KW-0732">Signal</keyword>
<dbReference type="InterPro" id="IPR021109">
    <property type="entry name" value="Peptidase_aspartic_dom_sf"/>
</dbReference>
<reference evidence="14" key="3">
    <citation type="submission" date="2015-04" db="UniProtKB">
        <authorList>
            <consortium name="EnsemblPlants"/>
        </authorList>
    </citation>
    <scope>IDENTIFICATION</scope>
    <source>
        <strain evidence="14">cv. Jemalong A17</strain>
    </source>
</reference>
<dbReference type="Pfam" id="PF14543">
    <property type="entry name" value="TAXi_N"/>
    <property type="match status" value="1"/>
</dbReference>
<name>G7JDE7_MEDTR</name>
<keyword evidence="2 10" id="KW-0645">Protease</keyword>
<keyword evidence="4" id="KW-0677">Repeat</keyword>
<feature type="signal peptide" evidence="11">
    <location>
        <begin position="1"/>
        <end position="29"/>
    </location>
</feature>
<feature type="domain" description="Peptidase A1" evidence="12">
    <location>
        <begin position="62"/>
        <end position="415"/>
    </location>
</feature>
<comment type="similarity">
    <text evidence="1 10">Belongs to the peptidase A1 family.</text>
</comment>
<dbReference type="EnsemblPlants" id="AES87275">
    <property type="protein sequence ID" value="AES87275"/>
    <property type="gene ID" value="MTR_4g023630"/>
</dbReference>
<dbReference type="eggNOG" id="KOG1339">
    <property type="taxonomic scope" value="Eukaryota"/>
</dbReference>
<dbReference type="GO" id="GO:0004190">
    <property type="term" value="F:aspartic-type endopeptidase activity"/>
    <property type="evidence" value="ECO:0007669"/>
    <property type="project" value="UniProtKB-KW"/>
</dbReference>
<evidence type="ECO:0000259" key="12">
    <source>
        <dbReference type="PROSITE" id="PS51767"/>
    </source>
</evidence>
<dbReference type="PROSITE" id="PS51767">
    <property type="entry name" value="PEPTIDASE_A1"/>
    <property type="match status" value="1"/>
</dbReference>
<evidence type="ECO:0000256" key="3">
    <source>
        <dbReference type="ARBA" id="ARBA00022729"/>
    </source>
</evidence>
<evidence type="ECO:0000256" key="2">
    <source>
        <dbReference type="ARBA" id="ARBA00022670"/>
    </source>
</evidence>
<dbReference type="PaxDb" id="3880-AES87275"/>
<dbReference type="SUPFAM" id="SSF50630">
    <property type="entry name" value="Acid proteases"/>
    <property type="match status" value="1"/>
</dbReference>
<protein>
    <recommendedName>
        <fullName evidence="7">Aspartic proteinase Asp1</fullName>
    </recommendedName>
    <alternativeName>
        <fullName evidence="8">Nucellin-like protein</fullName>
    </alternativeName>
</protein>
<evidence type="ECO:0000256" key="1">
    <source>
        <dbReference type="ARBA" id="ARBA00007447"/>
    </source>
</evidence>